<dbReference type="UniPathway" id="UPA00667"/>
<gene>
    <name evidence="11" type="ORF">CB0940_06395</name>
    <name evidence="12" type="ORF">RHO25_003640</name>
</gene>
<dbReference type="PANTHER" id="PTHR43301">
    <property type="entry name" value="ARABINAN ENDO-1,5-ALPHA-L-ARABINOSIDASE"/>
    <property type="match status" value="1"/>
</dbReference>
<dbReference type="AlphaFoldDB" id="A0A2G5I0D5"/>
<reference evidence="11 13" key="1">
    <citation type="submission" date="2015-10" db="EMBL/GenBank/DDBJ databases">
        <title>The cercosporin biosynthetic gene cluster was horizontally transferred to several fungal lineages and shown to be expanded in Cercospora beticola based on microsynteny with recipient genomes.</title>
        <authorList>
            <person name="De Jonge R."/>
            <person name="Ebert M.K."/>
            <person name="Suttle J.C."/>
            <person name="Jurick Ii W.M."/>
            <person name="Secor G.A."/>
            <person name="Thomma B.P."/>
            <person name="Van De Peer Y."/>
            <person name="Bolton M.D."/>
        </authorList>
    </citation>
    <scope>NUCLEOTIDE SEQUENCE [LARGE SCALE GENOMIC DNA]</scope>
    <source>
        <strain evidence="11 13">09-40</strain>
    </source>
</reference>
<keyword evidence="10" id="KW-0732">Signal</keyword>
<reference evidence="12 14" key="2">
    <citation type="submission" date="2023-09" db="EMBL/GenBank/DDBJ databases">
        <title>Complete-Gapless Cercospora beticola genome.</title>
        <authorList>
            <person name="Wyatt N.A."/>
            <person name="Spanner R.E."/>
            <person name="Bolton M.D."/>
        </authorList>
    </citation>
    <scope>NUCLEOTIDE SEQUENCE [LARGE SCALE GENOMIC DNA]</scope>
    <source>
        <strain evidence="12">Cb09-40</strain>
    </source>
</reference>
<dbReference type="InterPro" id="IPR006710">
    <property type="entry name" value="Glyco_hydro_43"/>
</dbReference>
<dbReference type="PANTHER" id="PTHR43301:SF3">
    <property type="entry name" value="ARABINAN ENDO-1,5-ALPHA-L-ARABINOSIDASE A-RELATED"/>
    <property type="match status" value="1"/>
</dbReference>
<evidence type="ECO:0000313" key="11">
    <source>
        <dbReference type="EMBL" id="PIA98264.1"/>
    </source>
</evidence>
<keyword evidence="6 7" id="KW-0326">Glycosidase</keyword>
<evidence type="ECO:0000256" key="6">
    <source>
        <dbReference type="ARBA" id="ARBA00023295"/>
    </source>
</evidence>
<proteinExistence type="inferred from homology"/>
<dbReference type="Proteomes" id="UP001302367">
    <property type="component" value="Chromosome 2"/>
</dbReference>
<evidence type="ECO:0000256" key="1">
    <source>
        <dbReference type="ARBA" id="ARBA00000375"/>
    </source>
</evidence>
<dbReference type="InterPro" id="IPR016840">
    <property type="entry name" value="Glyco_hydro_43_endo_a_Ara-ase"/>
</dbReference>
<evidence type="ECO:0000256" key="7">
    <source>
        <dbReference type="PIRNR" id="PIRNR026534"/>
    </source>
</evidence>
<name>A0A2G5I0D5_CERBT</name>
<dbReference type="EMBL" id="LKMD01000102">
    <property type="protein sequence ID" value="PIA98264.1"/>
    <property type="molecule type" value="Genomic_DNA"/>
</dbReference>
<dbReference type="EMBL" id="CP134185">
    <property type="protein sequence ID" value="WPA99026.1"/>
    <property type="molecule type" value="Genomic_DNA"/>
</dbReference>
<evidence type="ECO:0000256" key="4">
    <source>
        <dbReference type="ARBA" id="ARBA00012586"/>
    </source>
</evidence>
<organism evidence="11 13">
    <name type="scientific">Cercospora beticola</name>
    <name type="common">Sugarbeet leaf spot fungus</name>
    <dbReference type="NCBI Taxonomy" id="122368"/>
    <lineage>
        <taxon>Eukaryota</taxon>
        <taxon>Fungi</taxon>
        <taxon>Dikarya</taxon>
        <taxon>Ascomycota</taxon>
        <taxon>Pezizomycotina</taxon>
        <taxon>Dothideomycetes</taxon>
        <taxon>Dothideomycetidae</taxon>
        <taxon>Mycosphaerellales</taxon>
        <taxon>Mycosphaerellaceae</taxon>
        <taxon>Cercospora</taxon>
    </lineage>
</organism>
<dbReference type="InterPro" id="IPR050727">
    <property type="entry name" value="GH43_arabinanases"/>
</dbReference>
<evidence type="ECO:0000313" key="12">
    <source>
        <dbReference type="EMBL" id="WPA99026.1"/>
    </source>
</evidence>
<dbReference type="OrthoDB" id="195678at2759"/>
<dbReference type="CDD" id="cd18831">
    <property type="entry name" value="GH43_AnAbnA-like"/>
    <property type="match status" value="1"/>
</dbReference>
<feature type="active site" description="Proton acceptor" evidence="8">
    <location>
        <position position="43"/>
    </location>
</feature>
<protein>
    <recommendedName>
        <fullName evidence="4 7">Arabinan endo-1,5-alpha-L-arabinosidase</fullName>
        <ecNumber evidence="4 7">3.2.1.99</ecNumber>
    </recommendedName>
</protein>
<dbReference type="InterPro" id="IPR023296">
    <property type="entry name" value="Glyco_hydro_beta-prop_sf"/>
</dbReference>
<dbReference type="SUPFAM" id="SSF75005">
    <property type="entry name" value="Arabinanase/levansucrase/invertase"/>
    <property type="match status" value="1"/>
</dbReference>
<keyword evidence="5 7" id="KW-0378">Hydrolase</keyword>
<evidence type="ECO:0000256" key="3">
    <source>
        <dbReference type="ARBA" id="ARBA00009865"/>
    </source>
</evidence>
<feature type="active site" description="Proton donor" evidence="8">
    <location>
        <position position="216"/>
    </location>
</feature>
<feature type="site" description="Important for catalytic activity, responsible for pKa modulation of the active site Glu and correct orientation of both the proton donor and substrate" evidence="9">
    <location>
        <position position="156"/>
    </location>
</feature>
<evidence type="ECO:0000256" key="8">
    <source>
        <dbReference type="PIRSR" id="PIRSR606710-1"/>
    </source>
</evidence>
<comment type="similarity">
    <text evidence="3 7">Belongs to the glycosyl hydrolase 43 family.</text>
</comment>
<dbReference type="GO" id="GO:0046558">
    <property type="term" value="F:arabinan endo-1,5-alpha-L-arabinosidase activity"/>
    <property type="evidence" value="ECO:0007669"/>
    <property type="project" value="UniProtKB-EC"/>
</dbReference>
<keyword evidence="14" id="KW-1185">Reference proteome</keyword>
<comment type="pathway">
    <text evidence="2 7">Glycan metabolism; L-arabinan degradation.</text>
</comment>
<evidence type="ECO:0000313" key="14">
    <source>
        <dbReference type="Proteomes" id="UP001302367"/>
    </source>
</evidence>
<sequence length="341" mass="37154">MVVLKSIAATGLFLGYATATPLLKRDYPPVGECTGQCEGRLHDPAVIYREDTSTYYRFATNDGINIATAPSISGPWEFQGAALPGGSSIDLPGNRDLWAPDVFNFGGTYYLYYSVSEIGSMNSDIGVATSQTLDAGDWTDRGSIGIPASASYNRIDANLYAYDSNRLVLNFGSFWENIFQLPIQNPPLRVEAAGPLQHLARNTTTRPQGLATGAQEGAYMFFWQGWHYLFFSAGNCCDAAGSLPPAGEEYHILVCRSRDQSGGFVDQDGRDCLTQSGGTLVLGSHGDVYAPGGQGVMWDARVGSVVMYYHYVRPSVSYDYDNFFFGWSKLDFSNGWPVVVA</sequence>
<feature type="chain" id="PRO_5013929040" description="Arabinan endo-1,5-alpha-L-arabinosidase" evidence="10">
    <location>
        <begin position="20"/>
        <end position="341"/>
    </location>
</feature>
<comment type="catalytic activity">
    <reaction evidence="1 7">
        <text>Endohydrolysis of (1-&gt;5)-alpha-arabinofuranosidic linkages in (1-&gt;5)-arabinans.</text>
        <dbReference type="EC" id="3.2.1.99"/>
    </reaction>
</comment>
<evidence type="ECO:0000313" key="13">
    <source>
        <dbReference type="Proteomes" id="UP000230605"/>
    </source>
</evidence>
<accession>A0A2G5I0D5</accession>
<dbReference type="Proteomes" id="UP000230605">
    <property type="component" value="Chromosome 2"/>
</dbReference>
<evidence type="ECO:0000256" key="2">
    <source>
        <dbReference type="ARBA" id="ARBA00004834"/>
    </source>
</evidence>
<dbReference type="Pfam" id="PF04616">
    <property type="entry name" value="Glyco_hydro_43"/>
    <property type="match status" value="1"/>
</dbReference>
<dbReference type="GO" id="GO:0031222">
    <property type="term" value="P:arabinan catabolic process"/>
    <property type="evidence" value="ECO:0007669"/>
    <property type="project" value="UniProtKB-UniPathway"/>
</dbReference>
<evidence type="ECO:0000256" key="9">
    <source>
        <dbReference type="PIRSR" id="PIRSR606710-2"/>
    </source>
</evidence>
<dbReference type="EC" id="3.2.1.99" evidence="4 7"/>
<dbReference type="PIRSF" id="PIRSF026534">
    <property type="entry name" value="Endo_alpha-L-arabinosidase"/>
    <property type="match status" value="1"/>
</dbReference>
<evidence type="ECO:0000256" key="10">
    <source>
        <dbReference type="SAM" id="SignalP"/>
    </source>
</evidence>
<feature type="signal peptide" evidence="10">
    <location>
        <begin position="1"/>
        <end position="19"/>
    </location>
</feature>
<evidence type="ECO:0000256" key="5">
    <source>
        <dbReference type="ARBA" id="ARBA00022801"/>
    </source>
</evidence>
<dbReference type="Gene3D" id="2.115.10.20">
    <property type="entry name" value="Glycosyl hydrolase domain, family 43"/>
    <property type="match status" value="1"/>
</dbReference>